<dbReference type="RefSeq" id="XP_019632664.1">
    <property type="nucleotide sequence ID" value="XM_019777105.1"/>
</dbReference>
<name>A0A6P4ZFE4_BRABE</name>
<feature type="compositionally biased region" description="Polar residues" evidence="1">
    <location>
        <begin position="294"/>
        <end position="305"/>
    </location>
</feature>
<dbReference type="Proteomes" id="UP000515135">
    <property type="component" value="Unplaced"/>
</dbReference>
<feature type="region of interest" description="Disordered" evidence="1">
    <location>
        <begin position="335"/>
        <end position="412"/>
    </location>
</feature>
<keyword evidence="4" id="KW-1185">Reference proteome</keyword>
<proteinExistence type="predicted"/>
<dbReference type="SUPFAM" id="SSF56672">
    <property type="entry name" value="DNA/RNA polymerases"/>
    <property type="match status" value="1"/>
</dbReference>
<dbReference type="Pfam" id="PF00078">
    <property type="entry name" value="RVT_1"/>
    <property type="match status" value="1"/>
</dbReference>
<feature type="compositionally biased region" description="Low complexity" evidence="1">
    <location>
        <begin position="280"/>
        <end position="293"/>
    </location>
</feature>
<dbReference type="InterPro" id="IPR043502">
    <property type="entry name" value="DNA/RNA_pol_sf"/>
</dbReference>
<accession>A0A6P4ZFE4</accession>
<evidence type="ECO:0000259" key="3">
    <source>
        <dbReference type="PROSITE" id="PS50878"/>
    </source>
</evidence>
<organism evidence="4 5">
    <name type="scientific">Branchiostoma belcheri</name>
    <name type="common">Amphioxus</name>
    <dbReference type="NCBI Taxonomy" id="7741"/>
    <lineage>
        <taxon>Eukaryota</taxon>
        <taxon>Metazoa</taxon>
        <taxon>Chordata</taxon>
        <taxon>Cephalochordata</taxon>
        <taxon>Leptocardii</taxon>
        <taxon>Amphioxiformes</taxon>
        <taxon>Branchiostomatidae</taxon>
        <taxon>Branchiostoma</taxon>
    </lineage>
</organism>
<dbReference type="AlphaFoldDB" id="A0A6P4ZFE4"/>
<dbReference type="InterPro" id="IPR032675">
    <property type="entry name" value="LRR_dom_sf"/>
</dbReference>
<dbReference type="PROSITE" id="PS50878">
    <property type="entry name" value="RT_POL"/>
    <property type="match status" value="1"/>
</dbReference>
<protein>
    <submittedName>
        <fullName evidence="5">Uncharacterized protein LOC109476223</fullName>
    </submittedName>
</protein>
<sequence>MGRKLRHLLIFLLIILKEPNMPEAVCSCRSSFCNCNNLDLTNIPQNLPASISVLQLSYNPIKTVNRSGLLRYKNLSKLYLTHSRPINNITTIPSELGGNPWQCDCRMAPVWLIPALKKQIICAQPAKLQGQKLESVDPKDLMCKDPTISPLTVGSCSAAVSTPSPESAPSSPLPVLIGSVCGPVAGIVLIGTFLAVIWYKRRTTPPLGLNPAVVVGNNTNTAASVVASGHDQTGQGQSQAITESTTNTTATVMASGDDNQYEDIDKLRVKTGQGQSQAITESNTNTTATVTTSGHDQTGQGQSQANIQSLKVKVGNLSHDEVLAALQPNTMYVAVKTPPKDDASSEIANSNDQTGQGQSQAGQGQSQTNTECNTNTTATVMTSNDDQTGQRRQASTEKISGHDQTGQGQSGANIPFLKVGYLSYNEVLAALQPNAMSLQEGNLPSDWKVGDITPIFKKGSKRLPGNYRPVSLTSVAGKIMEGMIRDDIVNHMRSNNLFTEHQHGFLPGRSTTTQLLECLEDWTKWLDNDMPVDVIYMDYQKAFDSVPIQRLLIKTESYGIKGKPLQWIGSFLTGRKQRVVVNGSRSSWAPVSSGVPQGSVLGPVLFTLYVNDMPEVVDSTLKLFADDTKLYRSVGESQDCQELQNDLDKLQDWAMKYSYKALDHPHKPTVTTV</sequence>
<dbReference type="KEGG" id="bbel:109476223"/>
<evidence type="ECO:0000256" key="1">
    <source>
        <dbReference type="SAM" id="MobiDB-lite"/>
    </source>
</evidence>
<feature type="signal peptide" evidence="2">
    <location>
        <begin position="1"/>
        <end position="24"/>
    </location>
</feature>
<dbReference type="GeneID" id="109476223"/>
<feature type="region of interest" description="Disordered" evidence="1">
    <location>
        <begin position="272"/>
        <end position="305"/>
    </location>
</feature>
<dbReference type="PANTHER" id="PTHR33332">
    <property type="entry name" value="REVERSE TRANSCRIPTASE DOMAIN-CONTAINING PROTEIN"/>
    <property type="match status" value="1"/>
</dbReference>
<evidence type="ECO:0000313" key="5">
    <source>
        <dbReference type="RefSeq" id="XP_019632664.1"/>
    </source>
</evidence>
<keyword evidence="2" id="KW-0732">Signal</keyword>
<dbReference type="SUPFAM" id="SSF52058">
    <property type="entry name" value="L domain-like"/>
    <property type="match status" value="1"/>
</dbReference>
<feature type="domain" description="Reverse transcriptase" evidence="3">
    <location>
        <begin position="436"/>
        <end position="673"/>
    </location>
</feature>
<feature type="compositionally biased region" description="Polar residues" evidence="1">
    <location>
        <begin position="385"/>
        <end position="412"/>
    </location>
</feature>
<feature type="chain" id="PRO_5028071856" evidence="2">
    <location>
        <begin position="25"/>
        <end position="673"/>
    </location>
</feature>
<evidence type="ECO:0000313" key="4">
    <source>
        <dbReference type="Proteomes" id="UP000515135"/>
    </source>
</evidence>
<evidence type="ECO:0000256" key="2">
    <source>
        <dbReference type="SAM" id="SignalP"/>
    </source>
</evidence>
<dbReference type="OrthoDB" id="6243574at2759"/>
<feature type="compositionally biased region" description="Low complexity" evidence="1">
    <location>
        <begin position="353"/>
        <end position="384"/>
    </location>
</feature>
<dbReference type="CDD" id="cd01650">
    <property type="entry name" value="RT_nLTR_like"/>
    <property type="match status" value="1"/>
</dbReference>
<dbReference type="Gene3D" id="3.80.10.10">
    <property type="entry name" value="Ribonuclease Inhibitor"/>
    <property type="match status" value="2"/>
</dbReference>
<gene>
    <name evidence="5" type="primary">LOC109476223</name>
</gene>
<reference evidence="5" key="1">
    <citation type="submission" date="2025-08" db="UniProtKB">
        <authorList>
            <consortium name="RefSeq"/>
        </authorList>
    </citation>
    <scope>IDENTIFICATION</scope>
    <source>
        <tissue evidence="5">Gonad</tissue>
    </source>
</reference>
<dbReference type="InterPro" id="IPR000477">
    <property type="entry name" value="RT_dom"/>
</dbReference>